<keyword evidence="1" id="KW-0812">Transmembrane</keyword>
<name>A0A087UBH8_STEMI</name>
<proteinExistence type="predicted"/>
<keyword evidence="1" id="KW-1133">Transmembrane helix</keyword>
<dbReference type="Proteomes" id="UP000054359">
    <property type="component" value="Unassembled WGS sequence"/>
</dbReference>
<keyword evidence="1" id="KW-0472">Membrane</keyword>
<gene>
    <name evidence="2" type="ORF">X975_11464</name>
</gene>
<evidence type="ECO:0000256" key="1">
    <source>
        <dbReference type="SAM" id="Phobius"/>
    </source>
</evidence>
<reference evidence="2 3" key="1">
    <citation type="submission" date="2013-11" db="EMBL/GenBank/DDBJ databases">
        <title>Genome sequencing of Stegodyphus mimosarum.</title>
        <authorList>
            <person name="Bechsgaard J."/>
        </authorList>
    </citation>
    <scope>NUCLEOTIDE SEQUENCE [LARGE SCALE GENOMIC DNA]</scope>
</reference>
<dbReference type="AlphaFoldDB" id="A0A087UBH8"/>
<evidence type="ECO:0000313" key="3">
    <source>
        <dbReference type="Proteomes" id="UP000054359"/>
    </source>
</evidence>
<protein>
    <submittedName>
        <fullName evidence="2">Uncharacterized protein</fullName>
    </submittedName>
</protein>
<feature type="transmembrane region" description="Helical" evidence="1">
    <location>
        <begin position="17"/>
        <end position="36"/>
    </location>
</feature>
<keyword evidence="3" id="KW-1185">Reference proteome</keyword>
<dbReference type="EMBL" id="KK119097">
    <property type="protein sequence ID" value="KFM74717.1"/>
    <property type="molecule type" value="Genomic_DNA"/>
</dbReference>
<organism evidence="2 3">
    <name type="scientific">Stegodyphus mimosarum</name>
    <name type="common">African social velvet spider</name>
    <dbReference type="NCBI Taxonomy" id="407821"/>
    <lineage>
        <taxon>Eukaryota</taxon>
        <taxon>Metazoa</taxon>
        <taxon>Ecdysozoa</taxon>
        <taxon>Arthropoda</taxon>
        <taxon>Chelicerata</taxon>
        <taxon>Arachnida</taxon>
        <taxon>Araneae</taxon>
        <taxon>Araneomorphae</taxon>
        <taxon>Entelegynae</taxon>
        <taxon>Eresoidea</taxon>
        <taxon>Eresidae</taxon>
        <taxon>Stegodyphus</taxon>
    </lineage>
</organism>
<accession>A0A087UBH8</accession>
<sequence length="46" mass="5775">MIQDPILIYNRTRFRKVCIYAFCIAYVWCMYAYVYVHTHIYFLVWS</sequence>
<evidence type="ECO:0000313" key="2">
    <source>
        <dbReference type="EMBL" id="KFM74717.1"/>
    </source>
</evidence>
<feature type="non-terminal residue" evidence="2">
    <location>
        <position position="46"/>
    </location>
</feature>